<dbReference type="Gene3D" id="3.40.50.2000">
    <property type="entry name" value="Glycogen Phosphorylase B"/>
    <property type="match status" value="2"/>
</dbReference>
<accession>A0ABY1SKB9</accession>
<dbReference type="RefSeq" id="WP_089261669.1">
    <property type="nucleotide sequence ID" value="NZ_FZNV01000005.1"/>
</dbReference>
<comment type="caution">
    <text evidence="2">The sequence shown here is derived from an EMBL/GenBank/DDBJ whole genome shotgun (WGS) entry which is preliminary data.</text>
</comment>
<dbReference type="PANTHER" id="PTHR12526">
    <property type="entry name" value="GLYCOSYLTRANSFERASE"/>
    <property type="match status" value="1"/>
</dbReference>
<dbReference type="Proteomes" id="UP000198337">
    <property type="component" value="Unassembled WGS sequence"/>
</dbReference>
<keyword evidence="3" id="KW-1185">Reference proteome</keyword>
<dbReference type="CDD" id="cd03801">
    <property type="entry name" value="GT4_PimA-like"/>
    <property type="match status" value="1"/>
</dbReference>
<dbReference type="Pfam" id="PF13477">
    <property type="entry name" value="Glyco_trans_4_2"/>
    <property type="match status" value="1"/>
</dbReference>
<organism evidence="2 3">
    <name type="scientific">Maribacter sedimenticola</name>
    <dbReference type="NCBI Taxonomy" id="228956"/>
    <lineage>
        <taxon>Bacteria</taxon>
        <taxon>Pseudomonadati</taxon>
        <taxon>Bacteroidota</taxon>
        <taxon>Flavobacteriia</taxon>
        <taxon>Flavobacteriales</taxon>
        <taxon>Flavobacteriaceae</taxon>
        <taxon>Maribacter</taxon>
    </lineage>
</organism>
<evidence type="ECO:0000313" key="3">
    <source>
        <dbReference type="Proteomes" id="UP000198337"/>
    </source>
</evidence>
<feature type="domain" description="Glycosyltransferase subfamily 4-like N-terminal" evidence="1">
    <location>
        <begin position="27"/>
        <end position="155"/>
    </location>
</feature>
<sequence length="366" mass="42109">MTKFKACFFVPFYPLIKGGAEYQSKIIAQELAKKGYEIVFISGGHEKEKVSFYDGFKVYELVIDTAIKARFFLYKDFMCRVHKIIKDEAPILIYQRILNTFTFHLSKFAKQQQIPFILHIADNYSVEFSKKLRSSLKRYLFRKILETSPSIICQTDYQISKINEWGYEPMAKIPNMHPEIIDERIERNIKRILWIGNAREVKQLELFLQLPALLKNDKYQFHVIGKLPDNQYGKGLLEKIKSCQNLTYHGSKENTFINSFLQTTGVLVNTSVSEGFSNTFIQAWMCGTPVVALNSDPDGLMTHHNLGIDCQGNFDLLPKAISNIIGNKDFLIQSNKIKQSAICLFSTEVNVFKLIELIKKIKSSNG</sequence>
<evidence type="ECO:0000313" key="2">
    <source>
        <dbReference type="EMBL" id="SNR66947.1"/>
    </source>
</evidence>
<dbReference type="EMBL" id="FZNV01000005">
    <property type="protein sequence ID" value="SNR66947.1"/>
    <property type="molecule type" value="Genomic_DNA"/>
</dbReference>
<dbReference type="Pfam" id="PF13692">
    <property type="entry name" value="Glyco_trans_1_4"/>
    <property type="match status" value="1"/>
</dbReference>
<gene>
    <name evidence="2" type="ORF">SAMN04488009_3079</name>
</gene>
<evidence type="ECO:0000259" key="1">
    <source>
        <dbReference type="Pfam" id="PF13477"/>
    </source>
</evidence>
<reference evidence="2 3" key="1">
    <citation type="submission" date="2017-06" db="EMBL/GenBank/DDBJ databases">
        <authorList>
            <person name="Varghese N."/>
            <person name="Submissions S."/>
        </authorList>
    </citation>
    <scope>NUCLEOTIDE SEQUENCE [LARGE SCALE GENOMIC DNA]</scope>
    <source>
        <strain evidence="2 3">DSM 19840</strain>
    </source>
</reference>
<dbReference type="InterPro" id="IPR028098">
    <property type="entry name" value="Glyco_trans_4-like_N"/>
</dbReference>
<protein>
    <submittedName>
        <fullName evidence="2">Glycosyltransferase involved in cell wall bisynthesis</fullName>
    </submittedName>
</protein>
<proteinExistence type="predicted"/>
<dbReference type="SUPFAM" id="SSF53756">
    <property type="entry name" value="UDP-Glycosyltransferase/glycogen phosphorylase"/>
    <property type="match status" value="1"/>
</dbReference>
<name>A0ABY1SKB9_9FLAO</name>